<evidence type="ECO:0000313" key="2">
    <source>
        <dbReference type="EMBL" id="KAF1944279.1"/>
    </source>
</evidence>
<protein>
    <submittedName>
        <fullName evidence="2">Uncharacterized protein</fullName>
    </submittedName>
</protein>
<proteinExistence type="predicted"/>
<organism evidence="2 3">
    <name type="scientific">Clathrospora elynae</name>
    <dbReference type="NCBI Taxonomy" id="706981"/>
    <lineage>
        <taxon>Eukaryota</taxon>
        <taxon>Fungi</taxon>
        <taxon>Dikarya</taxon>
        <taxon>Ascomycota</taxon>
        <taxon>Pezizomycotina</taxon>
        <taxon>Dothideomycetes</taxon>
        <taxon>Pleosporomycetidae</taxon>
        <taxon>Pleosporales</taxon>
        <taxon>Diademaceae</taxon>
        <taxon>Clathrospora</taxon>
    </lineage>
</organism>
<dbReference type="OrthoDB" id="10580342at2759"/>
<name>A0A6A5SY28_9PLEO</name>
<dbReference type="Proteomes" id="UP000800038">
    <property type="component" value="Unassembled WGS sequence"/>
</dbReference>
<evidence type="ECO:0000313" key="3">
    <source>
        <dbReference type="Proteomes" id="UP000800038"/>
    </source>
</evidence>
<evidence type="ECO:0000256" key="1">
    <source>
        <dbReference type="SAM" id="MobiDB-lite"/>
    </source>
</evidence>
<gene>
    <name evidence="2" type="ORF">EJ02DRAFT_105113</name>
</gene>
<sequence>MLENQVWLPRLESLESAAASRNPIDRTRGGPCSPGPRSLSSCLSPAASADRRVSRVLRGFCSARGFPSSWPLLAACLLPNGHAESQDSPGTVDLRCIAACPGILTRAPGIVVPKALLRRRNVDWAACMRAQIAQGIVAGGVHIFTLNRLCSSSALPLQGISAFS</sequence>
<accession>A0A6A5SY28</accession>
<reference evidence="2" key="1">
    <citation type="journal article" date="2020" name="Stud. Mycol.">
        <title>101 Dothideomycetes genomes: a test case for predicting lifestyles and emergence of pathogens.</title>
        <authorList>
            <person name="Haridas S."/>
            <person name="Albert R."/>
            <person name="Binder M."/>
            <person name="Bloem J."/>
            <person name="Labutti K."/>
            <person name="Salamov A."/>
            <person name="Andreopoulos B."/>
            <person name="Baker S."/>
            <person name="Barry K."/>
            <person name="Bills G."/>
            <person name="Bluhm B."/>
            <person name="Cannon C."/>
            <person name="Castanera R."/>
            <person name="Culley D."/>
            <person name="Daum C."/>
            <person name="Ezra D."/>
            <person name="Gonzalez J."/>
            <person name="Henrissat B."/>
            <person name="Kuo A."/>
            <person name="Liang C."/>
            <person name="Lipzen A."/>
            <person name="Lutzoni F."/>
            <person name="Magnuson J."/>
            <person name="Mondo S."/>
            <person name="Nolan M."/>
            <person name="Ohm R."/>
            <person name="Pangilinan J."/>
            <person name="Park H.-J."/>
            <person name="Ramirez L."/>
            <person name="Alfaro M."/>
            <person name="Sun H."/>
            <person name="Tritt A."/>
            <person name="Yoshinaga Y."/>
            <person name="Zwiers L.-H."/>
            <person name="Turgeon B."/>
            <person name="Goodwin S."/>
            <person name="Spatafora J."/>
            <person name="Crous P."/>
            <person name="Grigoriev I."/>
        </authorList>
    </citation>
    <scope>NUCLEOTIDE SEQUENCE</scope>
    <source>
        <strain evidence="2">CBS 161.51</strain>
    </source>
</reference>
<keyword evidence="3" id="KW-1185">Reference proteome</keyword>
<dbReference type="AlphaFoldDB" id="A0A6A5SY28"/>
<feature type="region of interest" description="Disordered" evidence="1">
    <location>
        <begin position="18"/>
        <end position="39"/>
    </location>
</feature>
<dbReference type="EMBL" id="ML976018">
    <property type="protein sequence ID" value="KAF1944279.1"/>
    <property type="molecule type" value="Genomic_DNA"/>
</dbReference>